<dbReference type="CDD" id="cd06261">
    <property type="entry name" value="TM_PBP2"/>
    <property type="match status" value="1"/>
</dbReference>
<keyword evidence="10" id="KW-1185">Reference proteome</keyword>
<feature type="transmembrane region" description="Helical" evidence="7">
    <location>
        <begin position="254"/>
        <end position="275"/>
    </location>
</feature>
<keyword evidence="6 7" id="KW-0472">Membrane</keyword>
<protein>
    <submittedName>
        <fullName evidence="9">Binding-protein-dependent transport system inner membrane component</fullName>
    </submittedName>
</protein>
<dbReference type="OrthoDB" id="9815445at2"/>
<dbReference type="AlphaFoldDB" id="A0A068SY40"/>
<reference evidence="10" key="1">
    <citation type="journal article" date="2014" name="BMC Genomics">
        <title>Genome sequencing of two Neorhizobium galegae strains reveals a noeT gene responsible for the unusual acetylation of the nodulation factors.</title>
        <authorList>
            <person name="Osterman J."/>
            <person name="Marsh J."/>
            <person name="Laine P.K."/>
            <person name="Zeng Z."/>
            <person name="Alatalo E."/>
            <person name="Sullivan J.T."/>
            <person name="Young J.P."/>
            <person name="Thomas-Oates J."/>
            <person name="Paulin L."/>
            <person name="Lindstrom K."/>
        </authorList>
    </citation>
    <scope>NUCLEOTIDE SEQUENCE [LARGE SCALE GENOMIC DNA]</scope>
    <source>
        <strain evidence="10">HAMBI 540</strain>
    </source>
</reference>
<keyword evidence="3" id="KW-1003">Cell membrane</keyword>
<dbReference type="GO" id="GO:0055085">
    <property type="term" value="P:transmembrane transport"/>
    <property type="evidence" value="ECO:0007669"/>
    <property type="project" value="InterPro"/>
</dbReference>
<evidence type="ECO:0000256" key="7">
    <source>
        <dbReference type="RuleBase" id="RU363032"/>
    </source>
</evidence>
<evidence type="ECO:0000256" key="1">
    <source>
        <dbReference type="ARBA" id="ARBA00004651"/>
    </source>
</evidence>
<evidence type="ECO:0000313" key="9">
    <source>
        <dbReference type="EMBL" id="CDN51113.1"/>
    </source>
</evidence>
<keyword evidence="5 7" id="KW-1133">Transmembrane helix</keyword>
<dbReference type="PANTHER" id="PTHR43744">
    <property type="entry name" value="ABC TRANSPORTER PERMEASE PROTEIN MG189-RELATED-RELATED"/>
    <property type="match status" value="1"/>
</dbReference>
<dbReference type="Proteomes" id="UP000028181">
    <property type="component" value="Plasmid pHAMBI540a"/>
</dbReference>
<name>A0A068SY40_NEOGA</name>
<comment type="similarity">
    <text evidence="7">Belongs to the binding-protein-dependent transport system permease family.</text>
</comment>
<accession>A0A068SY40</accession>
<dbReference type="KEGG" id="ngg:RG540_PA04350"/>
<feature type="transmembrane region" description="Helical" evidence="7">
    <location>
        <begin position="74"/>
        <end position="100"/>
    </location>
</feature>
<evidence type="ECO:0000313" key="10">
    <source>
        <dbReference type="Proteomes" id="UP000028181"/>
    </source>
</evidence>
<evidence type="ECO:0000256" key="4">
    <source>
        <dbReference type="ARBA" id="ARBA00022692"/>
    </source>
</evidence>
<feature type="transmembrane region" description="Helical" evidence="7">
    <location>
        <begin position="112"/>
        <end position="132"/>
    </location>
</feature>
<feature type="transmembrane region" description="Helical" evidence="7">
    <location>
        <begin position="13"/>
        <end position="30"/>
    </location>
</feature>
<sequence>MAHFNLYSRGDRIFGYANAVLIGIFVLSTLYPFIYILAVSISSGAAVTSGQVILFPKDLTLAAYEFVLSDRLFWIAYGNTFIYTFGGTAVSLAIMIPGAYALSRSRLRGRKFLNLMVAFTLWFNAGMIPFFLNMRDLGLLDSRFGLIIGFACNAFNVILLRNFFEAVPKSFEEAAKMDGASEFQLLWKVFIPLSKPAIITVGLFCIVSRWNSYFWAMVLLRGEEKIPLQLYLKRIIVDLSANDEFASSLMTSRYSFETVTAAIMIASIIPVLLIYPSIQKYFNKGITLGGVKE</sequence>
<geneLocation type="plasmid" evidence="10">
    <name>II</name>
</geneLocation>
<evidence type="ECO:0000256" key="2">
    <source>
        <dbReference type="ARBA" id="ARBA00022448"/>
    </source>
</evidence>
<dbReference type="SUPFAM" id="SSF161098">
    <property type="entry name" value="MetI-like"/>
    <property type="match status" value="1"/>
</dbReference>
<evidence type="ECO:0000256" key="5">
    <source>
        <dbReference type="ARBA" id="ARBA00022989"/>
    </source>
</evidence>
<keyword evidence="9" id="KW-0614">Plasmid</keyword>
<dbReference type="eggNOG" id="COG0395">
    <property type="taxonomic scope" value="Bacteria"/>
</dbReference>
<dbReference type="HOGENOM" id="CLU_016047_1_0_5"/>
<feature type="domain" description="ABC transmembrane type-1" evidence="8">
    <location>
        <begin position="77"/>
        <end position="275"/>
    </location>
</feature>
<dbReference type="InterPro" id="IPR000515">
    <property type="entry name" value="MetI-like"/>
</dbReference>
<evidence type="ECO:0000259" key="8">
    <source>
        <dbReference type="PROSITE" id="PS50928"/>
    </source>
</evidence>
<dbReference type="InterPro" id="IPR035906">
    <property type="entry name" value="MetI-like_sf"/>
</dbReference>
<dbReference type="GeneID" id="24260833"/>
<keyword evidence="4 7" id="KW-0812">Transmembrane</keyword>
<dbReference type="GO" id="GO:0005886">
    <property type="term" value="C:plasma membrane"/>
    <property type="evidence" value="ECO:0007669"/>
    <property type="project" value="UniProtKB-SubCell"/>
</dbReference>
<dbReference type="Pfam" id="PF00528">
    <property type="entry name" value="BPD_transp_1"/>
    <property type="match status" value="1"/>
</dbReference>
<dbReference type="PANTHER" id="PTHR43744:SF9">
    <property type="entry name" value="POLYGALACTURONAN_RHAMNOGALACTURONAN TRANSPORT SYSTEM PERMEASE PROTEIN YTCP"/>
    <property type="match status" value="1"/>
</dbReference>
<evidence type="ECO:0000256" key="6">
    <source>
        <dbReference type="ARBA" id="ARBA00023136"/>
    </source>
</evidence>
<proteinExistence type="inferred from homology"/>
<dbReference type="PATRIC" id="fig|1028800.3.peg.5054"/>
<organism evidence="9 10">
    <name type="scientific">Neorhizobium galegae bv. orientalis str. HAMBI 540</name>
    <dbReference type="NCBI Taxonomy" id="1028800"/>
    <lineage>
        <taxon>Bacteria</taxon>
        <taxon>Pseudomonadati</taxon>
        <taxon>Pseudomonadota</taxon>
        <taxon>Alphaproteobacteria</taxon>
        <taxon>Hyphomicrobiales</taxon>
        <taxon>Rhizobiaceae</taxon>
        <taxon>Rhizobium/Agrobacterium group</taxon>
        <taxon>Neorhizobium</taxon>
    </lineage>
</organism>
<dbReference type="Gene3D" id="1.10.3720.10">
    <property type="entry name" value="MetI-like"/>
    <property type="match status" value="1"/>
</dbReference>
<keyword evidence="2 7" id="KW-0813">Transport</keyword>
<gene>
    <name evidence="9" type="ORF">RG540_PA04350</name>
</gene>
<dbReference type="PROSITE" id="PS50928">
    <property type="entry name" value="ABC_TM1"/>
    <property type="match status" value="1"/>
</dbReference>
<feature type="transmembrane region" description="Helical" evidence="7">
    <location>
        <begin position="185"/>
        <end position="210"/>
    </location>
</feature>
<comment type="subcellular location">
    <subcellularLocation>
        <location evidence="1 7">Cell membrane</location>
        <topology evidence="1 7">Multi-pass membrane protein</topology>
    </subcellularLocation>
</comment>
<dbReference type="EMBL" id="HG938354">
    <property type="protein sequence ID" value="CDN51113.1"/>
    <property type="molecule type" value="Genomic_DNA"/>
</dbReference>
<feature type="transmembrane region" description="Helical" evidence="7">
    <location>
        <begin position="144"/>
        <end position="164"/>
    </location>
</feature>
<evidence type="ECO:0000256" key="3">
    <source>
        <dbReference type="ARBA" id="ARBA00022475"/>
    </source>
</evidence>
<dbReference type="RefSeq" id="WP_041364457.1">
    <property type="nucleotide sequence ID" value="NZ_HG938354.1"/>
</dbReference>